<dbReference type="PANTHER" id="PTHR42685:SF22">
    <property type="entry name" value="CONDITIONED MEDIUM FACTOR RECEPTOR 1"/>
    <property type="match status" value="1"/>
</dbReference>
<dbReference type="Proteomes" id="UP000093898">
    <property type="component" value="Unassembled WGS sequence"/>
</dbReference>
<dbReference type="InterPro" id="IPR002938">
    <property type="entry name" value="FAD-bd"/>
</dbReference>
<name>A0A1A3GXL7_MYCMU</name>
<dbReference type="SUPFAM" id="SSF51905">
    <property type="entry name" value="FAD/NAD(P)-binding domain"/>
    <property type="match status" value="1"/>
</dbReference>
<dbReference type="PANTHER" id="PTHR42685">
    <property type="entry name" value="GERANYLGERANYL DIPHOSPHATE REDUCTASE"/>
    <property type="match status" value="1"/>
</dbReference>
<dbReference type="InterPro" id="IPR036188">
    <property type="entry name" value="FAD/NAD-bd_sf"/>
</dbReference>
<protein>
    <recommendedName>
        <fullName evidence="1">FAD-binding domain-containing protein</fullName>
    </recommendedName>
</protein>
<dbReference type="OrthoDB" id="103324at2"/>
<dbReference type="PRINTS" id="PR00420">
    <property type="entry name" value="RNGMNOXGNASE"/>
</dbReference>
<dbReference type="Gene3D" id="3.50.50.60">
    <property type="entry name" value="FAD/NAD(P)-binding domain"/>
    <property type="match status" value="1"/>
</dbReference>
<dbReference type="RefSeq" id="WP_064982113.1">
    <property type="nucleotide sequence ID" value="NZ_LZLC01000153.1"/>
</dbReference>
<sequence>MLAQGFDVVIVGARCAGSPLAAMLARQGVNVAVVERATFPRDTLSTHIFEADGLAFLDRLGVTDQLHATGAPFMMRSNSRAEDFQFNVKWPQRAGDVGGSASVRRTLLDPILVGAAEQAGAEVRMAADVTGLVQDGGRVTGVRVRNRGREDELRARLVVGADGRNSTVANLVAARKYNVVPNQRFAYWAFFEGANMPAEPTNVFHRWADKFVIAAAADNGLYQVIVIPELAELPRFRANLERSFMDHALSCEPVAEALEGAQRVGKLFGMVHYNGFFRDPCGPGWMLVGDAGHFKDPSPGRGIGDAFAQVDTAVPAIVEGLGGSPETQDEALARWGRWRDHEFSDHYWFANDLGKAGRVPAVFPQMVADLHDKGQIGRFLDLFTHREKPSQVLNAARLFGSAGRLLRHQHQGRRALLNEVRTLVGENARHQFLNRRHAYATPAETLKPAGATEVDATSTA</sequence>
<evidence type="ECO:0000313" key="3">
    <source>
        <dbReference type="Proteomes" id="UP000093898"/>
    </source>
</evidence>
<reference evidence="2 3" key="1">
    <citation type="submission" date="2016-06" db="EMBL/GenBank/DDBJ databases">
        <authorList>
            <person name="Kjaerup R.B."/>
            <person name="Dalgaard T.S."/>
            <person name="Juul-Madsen H.R."/>
        </authorList>
    </citation>
    <scope>NUCLEOTIDE SEQUENCE [LARGE SCALE GENOMIC DNA]</scope>
    <source>
        <strain evidence="2 3">1127319.6</strain>
    </source>
</reference>
<gene>
    <name evidence="2" type="ORF">A5630_24625</name>
</gene>
<feature type="domain" description="FAD-binding" evidence="1">
    <location>
        <begin position="7"/>
        <end position="172"/>
    </location>
</feature>
<dbReference type="InterPro" id="IPR050407">
    <property type="entry name" value="Geranylgeranyl_reductase"/>
</dbReference>
<evidence type="ECO:0000259" key="1">
    <source>
        <dbReference type="Pfam" id="PF01494"/>
    </source>
</evidence>
<organism evidence="2 3">
    <name type="scientific">Mycolicibacterium mucogenicum</name>
    <name type="common">Mycobacterium mucogenicum</name>
    <dbReference type="NCBI Taxonomy" id="56689"/>
    <lineage>
        <taxon>Bacteria</taxon>
        <taxon>Bacillati</taxon>
        <taxon>Actinomycetota</taxon>
        <taxon>Actinomycetes</taxon>
        <taxon>Mycobacteriales</taxon>
        <taxon>Mycobacteriaceae</taxon>
        <taxon>Mycolicibacterium</taxon>
    </lineage>
</organism>
<dbReference type="STRING" id="56689.GCA_001291445_04981"/>
<evidence type="ECO:0000313" key="2">
    <source>
        <dbReference type="EMBL" id="OBJ40570.1"/>
    </source>
</evidence>
<dbReference type="AlphaFoldDB" id="A0A1A3GXL7"/>
<comment type="caution">
    <text evidence="2">The sequence shown here is derived from an EMBL/GenBank/DDBJ whole genome shotgun (WGS) entry which is preliminary data.</text>
</comment>
<proteinExistence type="predicted"/>
<accession>A0A1A3GXL7</accession>
<dbReference type="GO" id="GO:0071949">
    <property type="term" value="F:FAD binding"/>
    <property type="evidence" value="ECO:0007669"/>
    <property type="project" value="InterPro"/>
</dbReference>
<dbReference type="EMBL" id="LZLC01000153">
    <property type="protein sequence ID" value="OBJ40570.1"/>
    <property type="molecule type" value="Genomic_DNA"/>
</dbReference>
<dbReference type="Pfam" id="PF01494">
    <property type="entry name" value="FAD_binding_3"/>
    <property type="match status" value="1"/>
</dbReference>